<reference evidence="1 2" key="1">
    <citation type="submission" date="2018-07" db="EMBL/GenBank/DDBJ databases">
        <title>Complete genome sequencing of Ornithinimicrobium sp. AMA3305.</title>
        <authorList>
            <person name="Bae J.-W."/>
        </authorList>
    </citation>
    <scope>NUCLEOTIDE SEQUENCE [LARGE SCALE GENOMIC DNA]</scope>
    <source>
        <strain evidence="1 2">AMA3305</strain>
    </source>
</reference>
<keyword evidence="2" id="KW-1185">Reference proteome</keyword>
<name>A0A345NKJ3_9MICO</name>
<sequence length="188" mass="21320">MNSPGTVLLTVGHGTLDETQLGDLIVGCGIERVIDVRRHPDDRANAAAALPVLERIAEKRGFGYRWDERLGGRRELSPEERATSPDSFWKVPQFRAYAAWTRGPEFRAGLEQLLEELRGARTAVLCVETVWWRCHRRLVADIVQMESSVPVLHLHHDGRRRPHPVSQGARRRDDGLLVWDGVHGSRVR</sequence>
<organism evidence="1 2">
    <name type="scientific">Ornithinimicrobium avium</name>
    <dbReference type="NCBI Taxonomy" id="2283195"/>
    <lineage>
        <taxon>Bacteria</taxon>
        <taxon>Bacillati</taxon>
        <taxon>Actinomycetota</taxon>
        <taxon>Actinomycetes</taxon>
        <taxon>Micrococcales</taxon>
        <taxon>Ornithinimicrobiaceae</taxon>
        <taxon>Ornithinimicrobium</taxon>
    </lineage>
</organism>
<evidence type="ECO:0000313" key="2">
    <source>
        <dbReference type="Proteomes" id="UP000253790"/>
    </source>
</evidence>
<protein>
    <submittedName>
        <fullName evidence="1">DUF488 domain-containing protein</fullName>
    </submittedName>
</protein>
<dbReference type="InterPro" id="IPR014519">
    <property type="entry name" value="UCP024492"/>
</dbReference>
<dbReference type="PIRSF" id="PIRSF024492">
    <property type="entry name" value="UCP024492"/>
    <property type="match status" value="1"/>
</dbReference>
<accession>A0A345NKJ3</accession>
<evidence type="ECO:0000313" key="1">
    <source>
        <dbReference type="EMBL" id="AXH95551.1"/>
    </source>
</evidence>
<dbReference type="InterPro" id="IPR007438">
    <property type="entry name" value="DUF488"/>
</dbReference>
<dbReference type="KEGG" id="orn:DV701_04920"/>
<gene>
    <name evidence="1" type="ORF">DV701_04920</name>
</gene>
<proteinExistence type="predicted"/>
<dbReference type="RefSeq" id="WP_114927316.1">
    <property type="nucleotide sequence ID" value="NZ_CP031229.1"/>
</dbReference>
<dbReference type="PANTHER" id="PTHR39337">
    <property type="entry name" value="BLR5642 PROTEIN"/>
    <property type="match status" value="1"/>
</dbReference>
<dbReference type="Proteomes" id="UP000253790">
    <property type="component" value="Chromosome"/>
</dbReference>
<dbReference type="PANTHER" id="PTHR39337:SF1">
    <property type="entry name" value="BLR5642 PROTEIN"/>
    <property type="match status" value="1"/>
</dbReference>
<dbReference type="EMBL" id="CP031229">
    <property type="protein sequence ID" value="AXH95551.1"/>
    <property type="molecule type" value="Genomic_DNA"/>
</dbReference>
<dbReference type="Pfam" id="PF04343">
    <property type="entry name" value="DUF488"/>
    <property type="match status" value="1"/>
</dbReference>
<dbReference type="OrthoDB" id="9789109at2"/>
<dbReference type="AlphaFoldDB" id="A0A345NKJ3"/>